<feature type="compositionally biased region" description="Polar residues" evidence="1">
    <location>
        <begin position="32"/>
        <end position="56"/>
    </location>
</feature>
<sequence>MAIRRKKPGQPARLSDQPPAVHQYSKAHRVCKSNSGNQAVKSVIAASTTSTKLSRQSTHDRISNPDMATSSKCSDSPTTTTSARSSELLTSVATLHSGDENLCHNATMPQCDDASDRTGKDAEGDGAQQEDSVCKLQNRLRDNWSKLVTDRITMMAFARSLKGHKCPAFLYCQS</sequence>
<name>A0A224YHB3_9ACAR</name>
<proteinExistence type="predicted"/>
<accession>A0A224YHB3</accession>
<organism evidence="2">
    <name type="scientific">Rhipicephalus zambeziensis</name>
    <dbReference type="NCBI Taxonomy" id="60191"/>
    <lineage>
        <taxon>Eukaryota</taxon>
        <taxon>Metazoa</taxon>
        <taxon>Ecdysozoa</taxon>
        <taxon>Arthropoda</taxon>
        <taxon>Chelicerata</taxon>
        <taxon>Arachnida</taxon>
        <taxon>Acari</taxon>
        <taxon>Parasitiformes</taxon>
        <taxon>Ixodida</taxon>
        <taxon>Ixodoidea</taxon>
        <taxon>Ixodidae</taxon>
        <taxon>Rhipicephalinae</taxon>
        <taxon>Rhipicephalus</taxon>
        <taxon>Rhipicephalus</taxon>
    </lineage>
</organism>
<protein>
    <submittedName>
        <fullName evidence="2">Uncharacterized protein</fullName>
    </submittedName>
</protein>
<feature type="region of interest" description="Disordered" evidence="1">
    <location>
        <begin position="107"/>
        <end position="131"/>
    </location>
</feature>
<feature type="compositionally biased region" description="Basic and acidic residues" evidence="1">
    <location>
        <begin position="114"/>
        <end position="123"/>
    </location>
</feature>
<reference evidence="2" key="1">
    <citation type="journal article" date="2017" name="Parasit. Vectors">
        <title>Sialotranscriptomics of Rhipicephalus zambeziensis reveals intricate expression profiles of secretory proteins and suggests tight temporal transcriptional regulation during blood-feeding.</title>
        <authorList>
            <person name="de Castro M.H."/>
            <person name="de Klerk D."/>
            <person name="Pienaar R."/>
            <person name="Rees D.J.G."/>
            <person name="Mans B.J."/>
        </authorList>
    </citation>
    <scope>NUCLEOTIDE SEQUENCE</scope>
    <source>
        <tissue evidence="2">Salivary glands</tissue>
    </source>
</reference>
<feature type="region of interest" description="Disordered" evidence="1">
    <location>
        <begin position="1"/>
        <end position="86"/>
    </location>
</feature>
<dbReference type="EMBL" id="GFPF01002705">
    <property type="protein sequence ID" value="MAA13851.1"/>
    <property type="molecule type" value="Transcribed_RNA"/>
</dbReference>
<evidence type="ECO:0000256" key="1">
    <source>
        <dbReference type="SAM" id="MobiDB-lite"/>
    </source>
</evidence>
<evidence type="ECO:0000313" key="2">
    <source>
        <dbReference type="EMBL" id="MAA13851.1"/>
    </source>
</evidence>
<dbReference type="AlphaFoldDB" id="A0A224YHB3"/>
<feature type="compositionally biased region" description="Polar residues" evidence="1">
    <location>
        <begin position="66"/>
        <end position="86"/>
    </location>
</feature>